<keyword evidence="2" id="KW-1185">Reference proteome</keyword>
<gene>
    <name evidence="1" type="ORF">JMJ58_13675</name>
</gene>
<organism evidence="1 2">
    <name type="scientific">Haloterrigena salifodinae</name>
    <dbReference type="NCBI Taxonomy" id="2675099"/>
    <lineage>
        <taxon>Archaea</taxon>
        <taxon>Methanobacteriati</taxon>
        <taxon>Methanobacteriota</taxon>
        <taxon>Stenosarchaea group</taxon>
        <taxon>Halobacteria</taxon>
        <taxon>Halobacteriales</taxon>
        <taxon>Natrialbaceae</taxon>
        <taxon>Haloterrigena</taxon>
    </lineage>
</organism>
<dbReference type="GeneID" id="62876193"/>
<evidence type="ECO:0008006" key="3">
    <source>
        <dbReference type="Google" id="ProtNLM"/>
    </source>
</evidence>
<dbReference type="KEGG" id="hsal:JMJ58_13675"/>
<sequence>MKPDYEVSLVAAMREQIEAGDDVVIVGGGYGVSAVVARRYAGRNGSVTVYEGAASQISTIEETLSLNESSDGVTVNHAIVGDGQNVWEEDTGAPRLSPTEIPSCDILALDCEGSEVEIIEKSNLPKTVIVETHGVFDAPTAKTRQLLIDKGFSITEDRIEIEEEDVHVLTAVQA</sequence>
<dbReference type="Proteomes" id="UP000637819">
    <property type="component" value="Chromosome"/>
</dbReference>
<dbReference type="OrthoDB" id="331551at2157"/>
<dbReference type="SUPFAM" id="SSF53335">
    <property type="entry name" value="S-adenosyl-L-methionine-dependent methyltransferases"/>
    <property type="match status" value="1"/>
</dbReference>
<accession>A0A8T8DXP2</accession>
<dbReference type="AlphaFoldDB" id="A0A8T8DXP2"/>
<reference evidence="1 2" key="1">
    <citation type="submission" date="2021-01" db="EMBL/GenBank/DDBJ databases">
        <title>Genome Sequence and Methylation Pattern of Haloterrigena salifodinae BOL5-1, An Extremely Halophilic Archaeon from a Bolivian Salt Mine.</title>
        <authorList>
            <person name="DasSarma P."/>
            <person name="Anton B.P."/>
            <person name="DasSarma S.L."/>
            <person name="von Ehrenheim H.A.L."/>
            <person name="Martinez F.L."/>
            <person name="Guzman D."/>
            <person name="Roberts R.J."/>
            <person name="DasSarma S."/>
        </authorList>
    </citation>
    <scope>NUCLEOTIDE SEQUENCE [LARGE SCALE GENOMIC DNA]</scope>
    <source>
        <strain evidence="1 2">BOL5-1</strain>
    </source>
</reference>
<evidence type="ECO:0000313" key="2">
    <source>
        <dbReference type="Proteomes" id="UP000637819"/>
    </source>
</evidence>
<dbReference type="RefSeq" id="WP_204746897.1">
    <property type="nucleotide sequence ID" value="NZ_CP069188.1"/>
</dbReference>
<name>A0A8T8DXP2_9EURY</name>
<proteinExistence type="predicted"/>
<protein>
    <recommendedName>
        <fullName evidence="3">Methyltransferase FkbM domain-containing protein</fullName>
    </recommendedName>
</protein>
<dbReference type="EMBL" id="CP069188">
    <property type="protein sequence ID" value="QRV13990.1"/>
    <property type="molecule type" value="Genomic_DNA"/>
</dbReference>
<dbReference type="InterPro" id="IPR029063">
    <property type="entry name" value="SAM-dependent_MTases_sf"/>
</dbReference>
<dbReference type="Gene3D" id="3.40.50.150">
    <property type="entry name" value="Vaccinia Virus protein VP39"/>
    <property type="match status" value="1"/>
</dbReference>
<evidence type="ECO:0000313" key="1">
    <source>
        <dbReference type="EMBL" id="QRV13990.1"/>
    </source>
</evidence>